<feature type="transmembrane region" description="Helical" evidence="2">
    <location>
        <begin position="283"/>
        <end position="301"/>
    </location>
</feature>
<feature type="region of interest" description="Disordered" evidence="1">
    <location>
        <begin position="1"/>
        <end position="32"/>
    </location>
</feature>
<accession>A0ABD5Y9Q4</accession>
<keyword evidence="2" id="KW-0812">Transmembrane</keyword>
<dbReference type="Proteomes" id="UP001596432">
    <property type="component" value="Unassembled WGS sequence"/>
</dbReference>
<feature type="transmembrane region" description="Helical" evidence="2">
    <location>
        <begin position="161"/>
        <end position="179"/>
    </location>
</feature>
<organism evidence="3 4">
    <name type="scientific">Halosimplex aquaticum</name>
    <dbReference type="NCBI Taxonomy" id="3026162"/>
    <lineage>
        <taxon>Archaea</taxon>
        <taxon>Methanobacteriati</taxon>
        <taxon>Methanobacteriota</taxon>
        <taxon>Stenosarchaea group</taxon>
        <taxon>Halobacteria</taxon>
        <taxon>Halobacteriales</taxon>
        <taxon>Haloarculaceae</taxon>
        <taxon>Halosimplex</taxon>
    </lineage>
</organism>
<name>A0ABD5Y9Q4_9EURY</name>
<reference evidence="3 4" key="1">
    <citation type="journal article" date="2019" name="Int. J. Syst. Evol. Microbiol.">
        <title>The Global Catalogue of Microorganisms (GCM) 10K type strain sequencing project: providing services to taxonomists for standard genome sequencing and annotation.</title>
        <authorList>
            <consortium name="The Broad Institute Genomics Platform"/>
            <consortium name="The Broad Institute Genome Sequencing Center for Infectious Disease"/>
            <person name="Wu L."/>
            <person name="Ma J."/>
        </authorList>
    </citation>
    <scope>NUCLEOTIDE SEQUENCE [LARGE SCALE GENOMIC DNA]</scope>
    <source>
        <strain evidence="3 4">XZYJT29</strain>
    </source>
</reference>
<keyword evidence="2" id="KW-1133">Transmembrane helix</keyword>
<feature type="transmembrane region" description="Helical" evidence="2">
    <location>
        <begin position="89"/>
        <end position="106"/>
    </location>
</feature>
<gene>
    <name evidence="3" type="ORF">ACFQMA_19920</name>
</gene>
<proteinExistence type="predicted"/>
<comment type="caution">
    <text evidence="3">The sequence shown here is derived from an EMBL/GenBank/DDBJ whole genome shotgun (WGS) entry which is preliminary data.</text>
</comment>
<dbReference type="Pfam" id="PF12679">
    <property type="entry name" value="ABC2_membrane_2"/>
    <property type="match status" value="1"/>
</dbReference>
<feature type="transmembrane region" description="Helical" evidence="2">
    <location>
        <begin position="256"/>
        <end position="276"/>
    </location>
</feature>
<protein>
    <submittedName>
        <fullName evidence="3">ABC transporter permease subunit</fullName>
    </submittedName>
</protein>
<feature type="transmembrane region" description="Helical" evidence="2">
    <location>
        <begin position="213"/>
        <end position="236"/>
    </location>
</feature>
<dbReference type="EMBL" id="JBHTAS010000001">
    <property type="protein sequence ID" value="MFC7142090.1"/>
    <property type="molecule type" value="Genomic_DNA"/>
</dbReference>
<dbReference type="GO" id="GO:0005886">
    <property type="term" value="C:plasma membrane"/>
    <property type="evidence" value="ECO:0007669"/>
    <property type="project" value="UniProtKB-SubCell"/>
</dbReference>
<evidence type="ECO:0000256" key="2">
    <source>
        <dbReference type="SAM" id="Phobius"/>
    </source>
</evidence>
<evidence type="ECO:0000313" key="3">
    <source>
        <dbReference type="EMBL" id="MFC7142090.1"/>
    </source>
</evidence>
<feature type="transmembrane region" description="Helical" evidence="2">
    <location>
        <begin position="382"/>
        <end position="404"/>
    </location>
</feature>
<dbReference type="GeneID" id="78822424"/>
<keyword evidence="2" id="KW-0472">Membrane</keyword>
<feature type="region of interest" description="Disordered" evidence="1">
    <location>
        <begin position="186"/>
        <end position="205"/>
    </location>
</feature>
<feature type="compositionally biased region" description="Basic and acidic residues" evidence="1">
    <location>
        <begin position="1"/>
        <end position="23"/>
    </location>
</feature>
<sequence length="410" mass="43533">MATPRDRTDASERERQRGRRSDPASRAASSPDSALAVARRDLAALRRSTLLWAIAVVVVALTVAPVHDLLGSDILVQTHYDVLSRIPDLYYVTVGAAAAGVGYAANGAPPASGRLEAFRHRVERTWDAARRTRTRRALAAFGAAFLAALAYLAIMQFGPNPVALALVAAGLTAYVAAGIDRSRGRESDHAMASASGPGNRRARGGLPERGRTAFVGVALSRSAVLVCLVLGTYLLQGALVFAELRSFEPAAYAANAALLSVFTVMWAAIAVGFGGLAATPKRAFAATFGLYLLANLTHFWHNTVSNVVGPLLLGDAYAPHELTRLENPYSGDPWWALYLGWFNPFDGFRGVANWLAVKLSSTHIVIGGETREVTIGGDPIHAAYAVGVMLLWTAAFLAAGYYAAGRQDST</sequence>
<feature type="transmembrane region" description="Helical" evidence="2">
    <location>
        <begin position="137"/>
        <end position="155"/>
    </location>
</feature>
<dbReference type="AlphaFoldDB" id="A0ABD5Y9Q4"/>
<dbReference type="RefSeq" id="WP_274323164.1">
    <property type="nucleotide sequence ID" value="NZ_CP118158.1"/>
</dbReference>
<feature type="transmembrane region" description="Helical" evidence="2">
    <location>
        <begin position="49"/>
        <end position="69"/>
    </location>
</feature>
<evidence type="ECO:0000313" key="4">
    <source>
        <dbReference type="Proteomes" id="UP001596432"/>
    </source>
</evidence>
<evidence type="ECO:0000256" key="1">
    <source>
        <dbReference type="SAM" id="MobiDB-lite"/>
    </source>
</evidence>
<keyword evidence="4" id="KW-1185">Reference proteome</keyword>